<organism evidence="2 3">
    <name type="scientific">Caenispirillum bisanense</name>
    <dbReference type="NCBI Taxonomy" id="414052"/>
    <lineage>
        <taxon>Bacteria</taxon>
        <taxon>Pseudomonadati</taxon>
        <taxon>Pseudomonadota</taxon>
        <taxon>Alphaproteobacteria</taxon>
        <taxon>Rhodospirillales</taxon>
        <taxon>Novispirillaceae</taxon>
        <taxon>Caenispirillum</taxon>
    </lineage>
</organism>
<keyword evidence="1" id="KW-0812">Transmembrane</keyword>
<feature type="transmembrane region" description="Helical" evidence="1">
    <location>
        <begin position="130"/>
        <end position="155"/>
    </location>
</feature>
<gene>
    <name evidence="2" type="ORF">SAMN05421508_106147</name>
</gene>
<sequence length="210" mass="21839">MLPFDADVLASLVAQYNGAWFPAPVVALLLGLAVVGLAWRPGGGRAAALILAVGWAWSGITFHLGSFAELNFMAPTYAGAFLVQALVLAWLGLRRRLDIGPPVDATGRIGLGLALVALLVWPLLALTSAYGLAAAEVAGTAPDPTALLTLGVLLLVRGRIRWLAAVVPAVWTLVGGATAWVLGSEIQALQVLAGPLAIALIFQRNRRAPE</sequence>
<feature type="transmembrane region" description="Helical" evidence="1">
    <location>
        <begin position="105"/>
        <end position="124"/>
    </location>
</feature>
<feature type="transmembrane region" description="Helical" evidence="1">
    <location>
        <begin position="162"/>
        <end position="180"/>
    </location>
</feature>
<keyword evidence="3" id="KW-1185">Reference proteome</keyword>
<accession>A0A286GN23</accession>
<dbReference type="InterPro" id="IPR045708">
    <property type="entry name" value="DUF6064"/>
</dbReference>
<name>A0A286GN23_9PROT</name>
<dbReference type="RefSeq" id="WP_097279918.1">
    <property type="nucleotide sequence ID" value="NZ_OCNJ01000006.1"/>
</dbReference>
<evidence type="ECO:0000313" key="3">
    <source>
        <dbReference type="Proteomes" id="UP000219621"/>
    </source>
</evidence>
<evidence type="ECO:0000256" key="1">
    <source>
        <dbReference type="SAM" id="Phobius"/>
    </source>
</evidence>
<dbReference type="Proteomes" id="UP000219621">
    <property type="component" value="Unassembled WGS sequence"/>
</dbReference>
<feature type="transmembrane region" description="Helical" evidence="1">
    <location>
        <begin position="186"/>
        <end position="202"/>
    </location>
</feature>
<dbReference type="OrthoDB" id="1437042at2"/>
<feature type="transmembrane region" description="Helical" evidence="1">
    <location>
        <begin position="74"/>
        <end position="93"/>
    </location>
</feature>
<keyword evidence="1" id="KW-1133">Transmembrane helix</keyword>
<protein>
    <submittedName>
        <fullName evidence="2">Uncharacterized protein</fullName>
    </submittedName>
</protein>
<feature type="transmembrane region" description="Helical" evidence="1">
    <location>
        <begin position="46"/>
        <end position="68"/>
    </location>
</feature>
<dbReference type="Pfam" id="PF19540">
    <property type="entry name" value="DUF6064"/>
    <property type="match status" value="1"/>
</dbReference>
<keyword evidence="1" id="KW-0472">Membrane</keyword>
<proteinExistence type="predicted"/>
<dbReference type="AlphaFoldDB" id="A0A286GN23"/>
<evidence type="ECO:0000313" key="2">
    <source>
        <dbReference type="EMBL" id="SOD96892.1"/>
    </source>
</evidence>
<dbReference type="EMBL" id="OCNJ01000006">
    <property type="protein sequence ID" value="SOD96892.1"/>
    <property type="molecule type" value="Genomic_DNA"/>
</dbReference>
<feature type="transmembrane region" description="Helical" evidence="1">
    <location>
        <begin position="20"/>
        <end position="39"/>
    </location>
</feature>
<reference evidence="2 3" key="1">
    <citation type="submission" date="2017-09" db="EMBL/GenBank/DDBJ databases">
        <authorList>
            <person name="Ehlers B."/>
            <person name="Leendertz F.H."/>
        </authorList>
    </citation>
    <scope>NUCLEOTIDE SEQUENCE [LARGE SCALE GENOMIC DNA]</scope>
    <source>
        <strain evidence="2 3">USBA 140</strain>
    </source>
</reference>